<dbReference type="KEGG" id="wvi:Weevi_1458"/>
<accession>F0NYM8</accession>
<keyword evidence="4" id="KW-0676">Redox-active center</keyword>
<protein>
    <submittedName>
        <fullName evidence="7">Alkyl hydroperoxide reductase/ Thiol specific antioxidant/ Mal allergen</fullName>
    </submittedName>
</protein>
<gene>
    <name evidence="7" type="ordered locus">Weevi_1458</name>
</gene>
<dbReference type="Gene3D" id="3.40.30.10">
    <property type="entry name" value="Glutaredoxin"/>
    <property type="match status" value="1"/>
</dbReference>
<feature type="chain" id="PRO_5003256313" evidence="5">
    <location>
        <begin position="19"/>
        <end position="433"/>
    </location>
</feature>
<dbReference type="STRING" id="865938.Weevi_1458"/>
<comment type="subcellular location">
    <subcellularLocation>
        <location evidence="1">Cell envelope</location>
    </subcellularLocation>
</comment>
<keyword evidence="8" id="KW-1185">Reference proteome</keyword>
<dbReference type="GO" id="GO:0030313">
    <property type="term" value="C:cell envelope"/>
    <property type="evidence" value="ECO:0007669"/>
    <property type="project" value="UniProtKB-SubCell"/>
</dbReference>
<proteinExistence type="predicted"/>
<dbReference type="Pfam" id="PF00578">
    <property type="entry name" value="AhpC-TSA"/>
    <property type="match status" value="1"/>
</dbReference>
<reference evidence="8" key="2">
    <citation type="journal article" date="2011" name="Stand. Genomic Sci.">
        <title>Complete genome sequence of Weeksella virosa type strain (9751T).</title>
        <authorList>
            <person name="Lang E."/>
            <person name="Teshima H."/>
            <person name="Lucas S."/>
            <person name="Lapidus A."/>
            <person name="Hammon N."/>
            <person name="Deshpande S."/>
            <person name="Nolan M."/>
            <person name="Cheng J."/>
            <person name="Pitluck S."/>
            <person name="Liolios K."/>
            <person name="Pagani I."/>
            <person name="Mikhailova N."/>
            <person name="Ivanova N."/>
            <person name="Mavromatis K."/>
            <person name="Pati A."/>
            <person name="Tapia R."/>
            <person name="Han C."/>
            <person name="Goodwin L."/>
            <person name="Chen A."/>
            <person name="Palaniappan K."/>
            <person name="Land M."/>
            <person name="Hauser L."/>
            <person name="Chang Y."/>
            <person name="Jeffries C."/>
            <person name="Brambilla E."/>
            <person name="Kopitz M."/>
            <person name="Rohde M."/>
            <person name="Goker M."/>
            <person name="Tindall B."/>
            <person name="Detter J."/>
            <person name="Woyke T."/>
            <person name="Bristow J."/>
            <person name="Eisen J."/>
            <person name="Markowitz V."/>
            <person name="Hugenholtz P."/>
            <person name="Klenk H."/>
            <person name="Kyrpides N."/>
        </authorList>
    </citation>
    <scope>NUCLEOTIDE SEQUENCE [LARGE SCALE GENOMIC DNA]</scope>
    <source>
        <strain evidence="8">ATCC 43766 / DSM 16922 / JCM 21250 / NBRC 16016 / NCTC 11634 / CL345/78</strain>
    </source>
</reference>
<dbReference type="PANTHER" id="PTHR42852:SF6">
    <property type="entry name" value="THIOL:DISULFIDE INTERCHANGE PROTEIN DSBE"/>
    <property type="match status" value="1"/>
</dbReference>
<evidence type="ECO:0000313" key="7">
    <source>
        <dbReference type="EMBL" id="ADX68159.1"/>
    </source>
</evidence>
<dbReference type="InterPro" id="IPR017937">
    <property type="entry name" value="Thioredoxin_CS"/>
</dbReference>
<dbReference type="SUPFAM" id="SSF52833">
    <property type="entry name" value="Thioredoxin-like"/>
    <property type="match status" value="1"/>
</dbReference>
<evidence type="ECO:0000256" key="2">
    <source>
        <dbReference type="ARBA" id="ARBA00022748"/>
    </source>
</evidence>
<dbReference type="AlphaFoldDB" id="F0NYM8"/>
<dbReference type="eggNOG" id="COG0526">
    <property type="taxonomic scope" value="Bacteria"/>
</dbReference>
<evidence type="ECO:0000259" key="6">
    <source>
        <dbReference type="PROSITE" id="PS51352"/>
    </source>
</evidence>
<evidence type="ECO:0000313" key="8">
    <source>
        <dbReference type="Proteomes" id="UP000008641"/>
    </source>
</evidence>
<dbReference type="PROSITE" id="PS00194">
    <property type="entry name" value="THIOREDOXIN_1"/>
    <property type="match status" value="1"/>
</dbReference>
<dbReference type="InterPro" id="IPR036249">
    <property type="entry name" value="Thioredoxin-like_sf"/>
</dbReference>
<feature type="domain" description="Thioredoxin" evidence="6">
    <location>
        <begin position="305"/>
        <end position="433"/>
    </location>
</feature>
<dbReference type="EMBL" id="CP002455">
    <property type="protein sequence ID" value="ADX68159.1"/>
    <property type="molecule type" value="Genomic_DNA"/>
</dbReference>
<dbReference type="PROSITE" id="PS51352">
    <property type="entry name" value="THIOREDOXIN_2"/>
    <property type="match status" value="1"/>
</dbReference>
<dbReference type="InterPro" id="IPR000866">
    <property type="entry name" value="AhpC/TSA"/>
</dbReference>
<feature type="signal peptide" evidence="5">
    <location>
        <begin position="1"/>
        <end position="18"/>
    </location>
</feature>
<keyword evidence="3" id="KW-1015">Disulfide bond</keyword>
<name>F0NYM8_WEEVC</name>
<dbReference type="PANTHER" id="PTHR42852">
    <property type="entry name" value="THIOL:DISULFIDE INTERCHANGE PROTEIN DSBE"/>
    <property type="match status" value="1"/>
</dbReference>
<reference evidence="7 8" key="1">
    <citation type="journal article" date="2011" name="Stand. Genomic Sci.">
        <title>Complete genome sequence of Weeksella virosa type strain (9751).</title>
        <authorList>
            <person name="Lang E."/>
            <person name="Teshima H."/>
            <person name="Lucas S."/>
            <person name="Lapidus A."/>
            <person name="Hammon N."/>
            <person name="Deshpande S."/>
            <person name="Nolan M."/>
            <person name="Cheng J.F."/>
            <person name="Pitluck S."/>
            <person name="Liolios K."/>
            <person name="Pagani I."/>
            <person name="Mikhailova N."/>
            <person name="Ivanova N."/>
            <person name="Mavromatis K."/>
            <person name="Pati A."/>
            <person name="Tapia R."/>
            <person name="Han C."/>
            <person name="Goodwin L."/>
            <person name="Chen A."/>
            <person name="Palaniappan K."/>
            <person name="Land M."/>
            <person name="Hauser L."/>
            <person name="Chang Y.J."/>
            <person name="Jeffries C.D."/>
            <person name="Brambilla E.M."/>
            <person name="Kopitz M."/>
            <person name="Rohde M."/>
            <person name="Goker M."/>
            <person name="Tindall B.J."/>
            <person name="Detter J.C."/>
            <person name="Woyke T."/>
            <person name="Bristow J."/>
            <person name="Eisen J.A."/>
            <person name="Markowitz V."/>
            <person name="Hugenholtz P."/>
            <person name="Klenk H.P."/>
            <person name="Kyrpides N.C."/>
        </authorList>
    </citation>
    <scope>NUCLEOTIDE SEQUENCE [LARGE SCALE GENOMIC DNA]</scope>
    <source>
        <strain evidence="8">ATCC 43766 / DSM 16922 / JCM 21250 / NBRC 16016 / NCTC 11634 / CL345/78</strain>
    </source>
</reference>
<dbReference type="RefSeq" id="WP_013598548.1">
    <property type="nucleotide sequence ID" value="NC_015144.1"/>
</dbReference>
<dbReference type="GO" id="GO:0017004">
    <property type="term" value="P:cytochrome complex assembly"/>
    <property type="evidence" value="ECO:0007669"/>
    <property type="project" value="UniProtKB-KW"/>
</dbReference>
<dbReference type="Proteomes" id="UP000008641">
    <property type="component" value="Chromosome"/>
</dbReference>
<dbReference type="HOGENOM" id="CLU_633055_0_0_10"/>
<dbReference type="OrthoDB" id="6399635at2"/>
<evidence type="ECO:0000256" key="5">
    <source>
        <dbReference type="SAM" id="SignalP"/>
    </source>
</evidence>
<organism evidence="7 8">
    <name type="scientific">Weeksella virosa (strain ATCC 43766 / DSM 16922 / JCM 21250 / CCUG 30538 / CDC 9751 / IAM 14551 / NBRC 16016 / NCTC 11634 / CL345/78)</name>
    <dbReference type="NCBI Taxonomy" id="865938"/>
    <lineage>
        <taxon>Bacteria</taxon>
        <taxon>Pseudomonadati</taxon>
        <taxon>Bacteroidota</taxon>
        <taxon>Flavobacteriia</taxon>
        <taxon>Flavobacteriales</taxon>
        <taxon>Weeksellaceae</taxon>
        <taxon>Weeksella</taxon>
    </lineage>
</organism>
<evidence type="ECO:0000256" key="3">
    <source>
        <dbReference type="ARBA" id="ARBA00023157"/>
    </source>
</evidence>
<dbReference type="InterPro" id="IPR013766">
    <property type="entry name" value="Thioredoxin_domain"/>
</dbReference>
<keyword evidence="5" id="KW-0732">Signal</keyword>
<evidence type="ECO:0000256" key="4">
    <source>
        <dbReference type="ARBA" id="ARBA00023284"/>
    </source>
</evidence>
<dbReference type="InterPro" id="IPR050553">
    <property type="entry name" value="Thioredoxin_ResA/DsbE_sf"/>
</dbReference>
<sequence length="433" mass="49091">MRNIFFGLSLLISCSVFAQFKVEGTIAGYTNQPITVKVYEGSMTKVISRPTTDTTGKFSTNIPNKYNGIFMLSLANGQEIKLLTDNQDILFTAKNQVPLQLTVQAEKGEVAKNYIKYNSINGLVDLKDNVFTQIINYYQPSDEFYLAIEKENARIEKLAAQNNSINPMLSYYKKITDLLDEVSSTKGTTRDNVDMIINHLTSDDEKLEQMGFLTPLVFNYIKAEFNLQQANNQNAEEIIKKSTELLLTKIGLSNIRGQNVMAALLSFLSEQQFPTYYPELVTKAKSIQPVVSTDLKNKLISINGLTIGSEVPNIIFGEEVKGKKSLFDIKAKKKLIVFWASWCPACQAEMPHLQEYYTNFRKEGGEIIAISLDGDQQAYQEAIKSYEWYNYSELLKWDSEIAKQYGVNATPTLFLVDKDNKLIKKVHNLKEIQ</sequence>
<evidence type="ECO:0000256" key="1">
    <source>
        <dbReference type="ARBA" id="ARBA00004196"/>
    </source>
</evidence>
<dbReference type="CDD" id="cd02966">
    <property type="entry name" value="TlpA_like_family"/>
    <property type="match status" value="1"/>
</dbReference>
<keyword evidence="2" id="KW-0201">Cytochrome c-type biogenesis</keyword>